<dbReference type="Pfam" id="PF05132">
    <property type="entry name" value="RNA_pol_Rpc4"/>
    <property type="match status" value="1"/>
</dbReference>
<dbReference type="GO" id="GO:0003677">
    <property type="term" value="F:DNA binding"/>
    <property type="evidence" value="ECO:0007669"/>
    <property type="project" value="InterPro"/>
</dbReference>
<feature type="compositionally biased region" description="Basic and acidic residues" evidence="5">
    <location>
        <begin position="1"/>
        <end position="21"/>
    </location>
</feature>
<accession>A0A834JR10</accession>
<dbReference type="GO" id="GO:0042797">
    <property type="term" value="P:tRNA transcription by RNA polymerase III"/>
    <property type="evidence" value="ECO:0007669"/>
    <property type="project" value="TreeGrafter"/>
</dbReference>
<comment type="caution">
    <text evidence="6">The sequence shown here is derived from an EMBL/GenBank/DDBJ whole genome shotgun (WGS) entry which is preliminary data.</text>
</comment>
<dbReference type="GO" id="GO:0005666">
    <property type="term" value="C:RNA polymerase III complex"/>
    <property type="evidence" value="ECO:0007669"/>
    <property type="project" value="InterPro"/>
</dbReference>
<protein>
    <recommendedName>
        <fullName evidence="8">DNA-directed RNA polymerase III subunit RPC4</fullName>
    </recommendedName>
</protein>
<evidence type="ECO:0000256" key="4">
    <source>
        <dbReference type="ARBA" id="ARBA00023242"/>
    </source>
</evidence>
<dbReference type="PANTHER" id="PTHR13408:SF0">
    <property type="entry name" value="DNA-DIRECTED RNA POLYMERASE III SUBUNIT RPC4"/>
    <property type="match status" value="1"/>
</dbReference>
<feature type="compositionally biased region" description="Basic and acidic residues" evidence="5">
    <location>
        <begin position="300"/>
        <end position="314"/>
    </location>
</feature>
<feature type="region of interest" description="Disordered" evidence="5">
    <location>
        <begin position="1"/>
        <end position="154"/>
    </location>
</feature>
<dbReference type="InterPro" id="IPR007811">
    <property type="entry name" value="RPC4"/>
</dbReference>
<reference evidence="6" key="1">
    <citation type="journal article" date="2020" name="G3 (Bethesda)">
        <title>High-Quality Assemblies for Three Invasive Social Wasps from the &lt;i&gt;Vespula&lt;/i&gt; Genus.</title>
        <authorList>
            <person name="Harrop T.W.R."/>
            <person name="Guhlin J."/>
            <person name="McLaughlin G.M."/>
            <person name="Permina E."/>
            <person name="Stockwell P."/>
            <person name="Gilligan J."/>
            <person name="Le Lec M.F."/>
            <person name="Gruber M.A.M."/>
            <person name="Quinn O."/>
            <person name="Lovegrove M."/>
            <person name="Duncan E.J."/>
            <person name="Remnant E.J."/>
            <person name="Van Eeckhoven J."/>
            <person name="Graham B."/>
            <person name="Knapp R.A."/>
            <person name="Langford K.W."/>
            <person name="Kronenberg Z."/>
            <person name="Press M.O."/>
            <person name="Eacker S.M."/>
            <person name="Wilson-Rankin E.E."/>
            <person name="Purcell J."/>
            <person name="Lester P.J."/>
            <person name="Dearden P.K."/>
        </authorList>
    </citation>
    <scope>NUCLEOTIDE SEQUENCE</scope>
    <source>
        <strain evidence="6">Marl-1</strain>
    </source>
</reference>
<dbReference type="AlphaFoldDB" id="A0A834JR10"/>
<evidence type="ECO:0000313" key="7">
    <source>
        <dbReference type="Proteomes" id="UP000614350"/>
    </source>
</evidence>
<proteinExistence type="predicted"/>
<keyword evidence="2" id="KW-0240">DNA-directed RNA polymerase</keyword>
<evidence type="ECO:0000256" key="2">
    <source>
        <dbReference type="ARBA" id="ARBA00022478"/>
    </source>
</evidence>
<keyword evidence="4" id="KW-0539">Nucleus</keyword>
<evidence type="ECO:0000256" key="3">
    <source>
        <dbReference type="ARBA" id="ARBA00023163"/>
    </source>
</evidence>
<dbReference type="EMBL" id="JACSEA010000009">
    <property type="protein sequence ID" value="KAF7393203.1"/>
    <property type="molecule type" value="Genomic_DNA"/>
</dbReference>
<evidence type="ECO:0000313" key="6">
    <source>
        <dbReference type="EMBL" id="KAF7393203.1"/>
    </source>
</evidence>
<evidence type="ECO:0000256" key="1">
    <source>
        <dbReference type="ARBA" id="ARBA00004123"/>
    </source>
</evidence>
<organism evidence="6 7">
    <name type="scientific">Vespula vulgaris</name>
    <name type="common">Yellow jacket</name>
    <name type="synonym">Wasp</name>
    <dbReference type="NCBI Taxonomy" id="7454"/>
    <lineage>
        <taxon>Eukaryota</taxon>
        <taxon>Metazoa</taxon>
        <taxon>Ecdysozoa</taxon>
        <taxon>Arthropoda</taxon>
        <taxon>Hexapoda</taxon>
        <taxon>Insecta</taxon>
        <taxon>Pterygota</taxon>
        <taxon>Neoptera</taxon>
        <taxon>Endopterygota</taxon>
        <taxon>Hymenoptera</taxon>
        <taxon>Apocrita</taxon>
        <taxon>Aculeata</taxon>
        <taxon>Vespoidea</taxon>
        <taxon>Vespidae</taxon>
        <taxon>Vespinae</taxon>
        <taxon>Vespula</taxon>
    </lineage>
</organism>
<keyword evidence="3" id="KW-0804">Transcription</keyword>
<evidence type="ECO:0000256" key="5">
    <source>
        <dbReference type="SAM" id="MobiDB-lite"/>
    </source>
</evidence>
<dbReference type="PANTHER" id="PTHR13408">
    <property type="entry name" value="DNA-DIRECTED RNA POLYMERASE III"/>
    <property type="match status" value="1"/>
</dbReference>
<sequence length="400" mass="44655">MASDKLRDKNHTLPENVRIKIEPGTSLPVPLRNIKTEPGVSPTTTRLTSFRLPRDLTLGGNIKTEKPKKVYVPNFNAQRNKKKEETVVNKNDTEKPSKQRGRGRGRGLSDRGRGRVSNNLIQTSGVFSQGATDTQGGRRSKGQGGDRYSDSDRKVFIDKPKLNLDRDIDKDEEERKLKALLKDDFIDDGTEPDTENAPVILPMILEGKLYKTESKHENSISDDEEIDQKPIILENGTVMKPKKEMKKEALIKSESKKPNQLGNISQVIENKPHSYMLMQFPDCLPGLESNDDANPPKPKHANDTAQEKDSKENTKKNYCTLSSLKAGMLGKLQILKSGKARLCIGENNLIVDIGSNLSFRQDLLAAKLDTVKLNGELINLGTINNTLVCSPDWESMLLKM</sequence>
<feature type="compositionally biased region" description="Polar residues" evidence="5">
    <location>
        <begin position="116"/>
        <end position="137"/>
    </location>
</feature>
<keyword evidence="7" id="KW-1185">Reference proteome</keyword>
<feature type="compositionally biased region" description="Basic and acidic residues" evidence="5">
    <location>
        <begin position="82"/>
        <end position="97"/>
    </location>
</feature>
<dbReference type="Proteomes" id="UP000614350">
    <property type="component" value="Unassembled WGS sequence"/>
</dbReference>
<gene>
    <name evidence="6" type="ORF">HZH66_009036</name>
</gene>
<name>A0A834JR10_VESVU</name>
<feature type="region of interest" description="Disordered" evidence="5">
    <location>
        <begin position="286"/>
        <end position="314"/>
    </location>
</feature>
<evidence type="ECO:0008006" key="8">
    <source>
        <dbReference type="Google" id="ProtNLM"/>
    </source>
</evidence>
<comment type="subcellular location">
    <subcellularLocation>
        <location evidence="1">Nucleus</location>
    </subcellularLocation>
</comment>